<organism evidence="2 3">
    <name type="scientific">Nocardia panacis</name>
    <dbReference type="NCBI Taxonomy" id="2340916"/>
    <lineage>
        <taxon>Bacteria</taxon>
        <taxon>Bacillati</taxon>
        <taxon>Actinomycetota</taxon>
        <taxon>Actinomycetes</taxon>
        <taxon>Mycobacteriales</taxon>
        <taxon>Nocardiaceae</taxon>
        <taxon>Nocardia</taxon>
    </lineage>
</organism>
<feature type="domain" description="THIF-type NAD/FAD binding fold" evidence="1">
    <location>
        <begin position="356"/>
        <end position="493"/>
    </location>
</feature>
<protein>
    <submittedName>
        <fullName evidence="2">Ubiquitin activation protein</fullName>
    </submittedName>
</protein>
<evidence type="ECO:0000259" key="1">
    <source>
        <dbReference type="Pfam" id="PF00899"/>
    </source>
</evidence>
<dbReference type="RefSeq" id="WP_120042056.1">
    <property type="nucleotide sequence ID" value="NZ_QZFU01000019.1"/>
</dbReference>
<dbReference type="Gene3D" id="3.40.630.30">
    <property type="match status" value="1"/>
</dbReference>
<dbReference type="Pfam" id="PF00899">
    <property type="entry name" value="ThiF"/>
    <property type="match status" value="1"/>
</dbReference>
<dbReference type="PANTHER" id="PTHR43267">
    <property type="entry name" value="TRNA THREONYLCARBAMOYLADENOSINE DEHYDRATASE"/>
    <property type="match status" value="1"/>
</dbReference>
<name>A0A3A4KJT6_9NOCA</name>
<evidence type="ECO:0000313" key="3">
    <source>
        <dbReference type="Proteomes" id="UP000266677"/>
    </source>
</evidence>
<comment type="caution">
    <text evidence="2">The sequence shown here is derived from an EMBL/GenBank/DDBJ whole genome shotgun (WGS) entry which is preliminary data.</text>
</comment>
<evidence type="ECO:0000313" key="2">
    <source>
        <dbReference type="EMBL" id="RJO75182.1"/>
    </source>
</evidence>
<dbReference type="Gene3D" id="3.40.50.720">
    <property type="entry name" value="NAD(P)-binding Rossmann-like Domain"/>
    <property type="match status" value="1"/>
</dbReference>
<gene>
    <name evidence="2" type="ORF">D5S18_17635</name>
</gene>
<dbReference type="InterPro" id="IPR016181">
    <property type="entry name" value="Acyl_CoA_acyltransferase"/>
</dbReference>
<sequence>MRTFGPRRPSAANTASDRIGRWHLSALRVPPEPGADTEILAEIRQWRARVIFDHGRRPEFRTADGRHLDDEELDYGAWHFLARADADGPVLGYVRLATPLTPSAFHSREHLGDTAYERFLDSQGVDGTVVFEHSRVLVEHSARNLGLGTVLSAAAIGAAYHLGARLMVGTSGTEDDQDKFHARFGFREVHGTRRYIPRYTGEVVLLVHRPGESSEYSGLIAEMRDRFPELAAQRPESTLPHQIPPGLRSSAAPDRETWQPVLLDMRRSDDVAALLDLLDSGRVREAHDTITAQLADLIGCRDPEHRCGGAELEARIADHTAGTPLWRYGTWVWYPWSGRLVHVLPRTEFRLVRTDRNRDKIERSRQRELLCGRIGIVGLSVGSSAALTLALEGVGGAFRLADHDELALTNLNRLRCGVHELGVPKAVACARQMFEIDPYLDIEIFPAGIDDTNMDTFLAGPTGRLDVLIEECDSLPIKLAVREHARAHRIPVLMDTSDRGLLDIERFDLEPDRPLLHGLLDQLSSERVAAMNPADRLQVVLRIVGGKDSLSPALAASFDQLGHTLTSWPQLAADVALGGALITDTTRRILLGQQCASGRYYVDFAQLLAPDRAVRT</sequence>
<dbReference type="GO" id="GO:0061503">
    <property type="term" value="F:tRNA threonylcarbamoyladenosine dehydratase"/>
    <property type="evidence" value="ECO:0007669"/>
    <property type="project" value="TreeGrafter"/>
</dbReference>
<dbReference type="EMBL" id="QZFU01000019">
    <property type="protein sequence ID" value="RJO75182.1"/>
    <property type="molecule type" value="Genomic_DNA"/>
</dbReference>
<dbReference type="InterPro" id="IPR035985">
    <property type="entry name" value="Ubiquitin-activating_enz"/>
</dbReference>
<dbReference type="AlphaFoldDB" id="A0A3A4KJT6"/>
<accession>A0A3A4KJT6</accession>
<keyword evidence="3" id="KW-1185">Reference proteome</keyword>
<dbReference type="SUPFAM" id="SSF69572">
    <property type="entry name" value="Activating enzymes of the ubiquitin-like proteins"/>
    <property type="match status" value="1"/>
</dbReference>
<dbReference type="PANTHER" id="PTHR43267:SF3">
    <property type="entry name" value="THIF PROTEIN"/>
    <property type="match status" value="1"/>
</dbReference>
<dbReference type="InterPro" id="IPR045886">
    <property type="entry name" value="ThiF/MoeB/HesA"/>
</dbReference>
<dbReference type="SUPFAM" id="SSF55729">
    <property type="entry name" value="Acyl-CoA N-acyltransferases (Nat)"/>
    <property type="match status" value="1"/>
</dbReference>
<reference evidence="2 3" key="1">
    <citation type="submission" date="2018-09" db="EMBL/GenBank/DDBJ databases">
        <title>YIM PH21274 draft genome.</title>
        <authorList>
            <person name="Miao C."/>
        </authorList>
    </citation>
    <scope>NUCLEOTIDE SEQUENCE [LARGE SCALE GENOMIC DNA]</scope>
    <source>
        <strain evidence="2 3">YIM PH 21724</strain>
    </source>
</reference>
<dbReference type="GO" id="GO:0061504">
    <property type="term" value="P:cyclic threonylcarbamoyladenosine biosynthetic process"/>
    <property type="evidence" value="ECO:0007669"/>
    <property type="project" value="TreeGrafter"/>
</dbReference>
<proteinExistence type="predicted"/>
<dbReference type="InterPro" id="IPR000594">
    <property type="entry name" value="ThiF_NAD_FAD-bd"/>
</dbReference>
<dbReference type="OrthoDB" id="5149792at2"/>
<dbReference type="GO" id="GO:0008641">
    <property type="term" value="F:ubiquitin-like modifier activating enzyme activity"/>
    <property type="evidence" value="ECO:0007669"/>
    <property type="project" value="InterPro"/>
</dbReference>
<dbReference type="Proteomes" id="UP000266677">
    <property type="component" value="Unassembled WGS sequence"/>
</dbReference>
<dbReference type="CDD" id="cd01483">
    <property type="entry name" value="E1_enzyme_family"/>
    <property type="match status" value="1"/>
</dbReference>